<dbReference type="EMBL" id="JBHRTK010000006">
    <property type="protein sequence ID" value="MFC3205771.1"/>
    <property type="molecule type" value="Genomic_DNA"/>
</dbReference>
<evidence type="ECO:0000313" key="1">
    <source>
        <dbReference type="EMBL" id="MFC3205771.1"/>
    </source>
</evidence>
<evidence type="ECO:0000313" key="2">
    <source>
        <dbReference type="Proteomes" id="UP001595583"/>
    </source>
</evidence>
<name>A0ABV7K6X7_9HYPH</name>
<gene>
    <name evidence="1" type="ORF">ACFOHJ_06060</name>
</gene>
<proteinExistence type="predicted"/>
<keyword evidence="2" id="KW-1185">Reference proteome</keyword>
<accession>A0ABV7K6X7</accession>
<evidence type="ECO:0008006" key="3">
    <source>
        <dbReference type="Google" id="ProtNLM"/>
    </source>
</evidence>
<organism evidence="1 2">
    <name type="scientific">Aquamicrobium soli</name>
    <dbReference type="NCBI Taxonomy" id="1811518"/>
    <lineage>
        <taxon>Bacteria</taxon>
        <taxon>Pseudomonadati</taxon>
        <taxon>Pseudomonadota</taxon>
        <taxon>Alphaproteobacteria</taxon>
        <taxon>Hyphomicrobiales</taxon>
        <taxon>Phyllobacteriaceae</taxon>
        <taxon>Aquamicrobium</taxon>
    </lineage>
</organism>
<dbReference type="RefSeq" id="WP_378219528.1">
    <property type="nucleotide sequence ID" value="NZ_JBHRTK010000006.1"/>
</dbReference>
<sequence length="67" mass="7159">MTKSVEVTLVITVSVDEQYSGADHARDIVSTAVKTFPASDVRVLAISIASDRDLVEGRTPRIDDLAG</sequence>
<comment type="caution">
    <text evidence="1">The sequence shown here is derived from an EMBL/GenBank/DDBJ whole genome shotgun (WGS) entry which is preliminary data.</text>
</comment>
<protein>
    <recommendedName>
        <fullName evidence="3">Universal stress protein</fullName>
    </recommendedName>
</protein>
<dbReference type="Proteomes" id="UP001595583">
    <property type="component" value="Unassembled WGS sequence"/>
</dbReference>
<reference evidence="2" key="1">
    <citation type="journal article" date="2019" name="Int. J. Syst. Evol. Microbiol.">
        <title>The Global Catalogue of Microorganisms (GCM) 10K type strain sequencing project: providing services to taxonomists for standard genome sequencing and annotation.</title>
        <authorList>
            <consortium name="The Broad Institute Genomics Platform"/>
            <consortium name="The Broad Institute Genome Sequencing Center for Infectious Disease"/>
            <person name="Wu L."/>
            <person name="Ma J."/>
        </authorList>
    </citation>
    <scope>NUCLEOTIDE SEQUENCE [LARGE SCALE GENOMIC DNA]</scope>
    <source>
        <strain evidence="2">KCTC 52165</strain>
    </source>
</reference>